<gene>
    <name evidence="4" type="ORF">JJ685_08530</name>
</gene>
<dbReference type="EMBL" id="JAEQNE010000002">
    <property type="protein sequence ID" value="MBL0391182.1"/>
    <property type="molecule type" value="Genomic_DNA"/>
</dbReference>
<comment type="caution">
    <text evidence="4">The sequence shown here is derived from an EMBL/GenBank/DDBJ whole genome shotgun (WGS) entry which is preliminary data.</text>
</comment>
<dbReference type="SMART" id="SM00062">
    <property type="entry name" value="PBPb"/>
    <property type="match status" value="1"/>
</dbReference>
<keyword evidence="1 2" id="KW-0732">Signal</keyword>
<evidence type="ECO:0000313" key="5">
    <source>
        <dbReference type="Proteomes" id="UP000599109"/>
    </source>
</evidence>
<evidence type="ECO:0000256" key="2">
    <source>
        <dbReference type="SAM" id="SignalP"/>
    </source>
</evidence>
<organism evidence="4 5">
    <name type="scientific">Ramlibacter monticola</name>
    <dbReference type="NCBI Taxonomy" id="1926872"/>
    <lineage>
        <taxon>Bacteria</taxon>
        <taxon>Pseudomonadati</taxon>
        <taxon>Pseudomonadota</taxon>
        <taxon>Betaproteobacteria</taxon>
        <taxon>Burkholderiales</taxon>
        <taxon>Comamonadaceae</taxon>
        <taxon>Ramlibacter</taxon>
    </lineage>
</organism>
<evidence type="ECO:0000259" key="3">
    <source>
        <dbReference type="SMART" id="SM00062"/>
    </source>
</evidence>
<dbReference type="PANTHER" id="PTHR35936:SF35">
    <property type="entry name" value="L-CYSTINE-BINDING PROTEIN TCYJ"/>
    <property type="match status" value="1"/>
</dbReference>
<feature type="chain" id="PRO_5037740671" evidence="2">
    <location>
        <begin position="28"/>
        <end position="254"/>
    </location>
</feature>
<name>A0A936YYU2_9BURK</name>
<accession>A0A936YYU2</accession>
<sequence length="254" mass="27865">MKLTRRQLGFAAAGFTALATLSSSAFAAGQVTIYTYHIHPPFVLEAGKGLSYELADTLTRKAKGAATFKIETVTRAQLDKLMATPDFSGVVAWVAPKWMKDEDKTTYLWTTGVMEDANLILSNAKAKIDYKDPSSLKGKQFGGITGHKYAGIDDLVATGAIKREDAEKERNNLRKLEAGRLDAALLPRATANYLLKEMDLVSKIYIAPTPQSTYTRQILVPKRSPELQKLLNDLLADMGKDSAWQTTLSTYGAK</sequence>
<dbReference type="AlphaFoldDB" id="A0A936YYU2"/>
<protein>
    <submittedName>
        <fullName evidence="4">Transporter substrate-binding domain-containing protein</fullName>
    </submittedName>
</protein>
<evidence type="ECO:0000313" key="4">
    <source>
        <dbReference type="EMBL" id="MBL0391182.1"/>
    </source>
</evidence>
<dbReference type="Proteomes" id="UP000599109">
    <property type="component" value="Unassembled WGS sequence"/>
</dbReference>
<feature type="signal peptide" evidence="2">
    <location>
        <begin position="1"/>
        <end position="27"/>
    </location>
</feature>
<dbReference type="PANTHER" id="PTHR35936">
    <property type="entry name" value="MEMBRANE-BOUND LYTIC MUREIN TRANSGLYCOSYLASE F"/>
    <property type="match status" value="1"/>
</dbReference>
<evidence type="ECO:0000256" key="1">
    <source>
        <dbReference type="ARBA" id="ARBA00022729"/>
    </source>
</evidence>
<dbReference type="RefSeq" id="WP_201673832.1">
    <property type="nucleotide sequence ID" value="NZ_JAEQNE010000002.1"/>
</dbReference>
<dbReference type="Gene3D" id="3.40.190.10">
    <property type="entry name" value="Periplasmic binding protein-like II"/>
    <property type="match status" value="2"/>
</dbReference>
<dbReference type="InterPro" id="IPR001638">
    <property type="entry name" value="Solute-binding_3/MltF_N"/>
</dbReference>
<keyword evidence="5" id="KW-1185">Reference proteome</keyword>
<feature type="domain" description="Solute-binding protein family 3/N-terminal" evidence="3">
    <location>
        <begin position="30"/>
        <end position="248"/>
    </location>
</feature>
<dbReference type="SUPFAM" id="SSF53850">
    <property type="entry name" value="Periplasmic binding protein-like II"/>
    <property type="match status" value="1"/>
</dbReference>
<reference evidence="4 5" key="1">
    <citation type="journal article" date="2017" name="Int. J. Syst. Evol. Microbiol.">
        <title>Ramlibacter monticola sp. nov., isolated from forest soil.</title>
        <authorList>
            <person name="Chaudhary D.K."/>
            <person name="Kim J."/>
        </authorList>
    </citation>
    <scope>NUCLEOTIDE SEQUENCE [LARGE SCALE GENOMIC DNA]</scope>
    <source>
        <strain evidence="4 5">KACC 19175</strain>
    </source>
</reference>
<proteinExistence type="predicted"/>